<dbReference type="PANTHER" id="PTHR47642">
    <property type="entry name" value="ATP-DEPENDENT DNA HELICASE"/>
    <property type="match status" value="1"/>
</dbReference>
<evidence type="ECO:0000313" key="1">
    <source>
        <dbReference type="EMBL" id="CAF4308249.1"/>
    </source>
</evidence>
<protein>
    <submittedName>
        <fullName evidence="1">Uncharacterized protein</fullName>
    </submittedName>
</protein>
<dbReference type="AlphaFoldDB" id="A0A820IG69"/>
<accession>A0A820IG69</accession>
<dbReference type="InterPro" id="IPR027417">
    <property type="entry name" value="P-loop_NTPase"/>
</dbReference>
<dbReference type="InterPro" id="IPR051055">
    <property type="entry name" value="PIF1_helicase"/>
</dbReference>
<dbReference type="SUPFAM" id="SSF52540">
    <property type="entry name" value="P-loop containing nucleoside triphosphate hydrolases"/>
    <property type="match status" value="1"/>
</dbReference>
<dbReference type="Proteomes" id="UP000663836">
    <property type="component" value="Unassembled WGS sequence"/>
</dbReference>
<name>A0A820IG69_9BILA</name>
<reference evidence="1" key="1">
    <citation type="submission" date="2021-02" db="EMBL/GenBank/DDBJ databases">
        <authorList>
            <person name="Nowell W R."/>
        </authorList>
    </citation>
    <scope>NUCLEOTIDE SEQUENCE</scope>
</reference>
<dbReference type="SUPFAM" id="SSF56219">
    <property type="entry name" value="DNase I-like"/>
    <property type="match status" value="1"/>
</dbReference>
<dbReference type="PANTHER" id="PTHR47642:SF3">
    <property type="entry name" value="ATP-DEPENDENT DNA HELICASE"/>
    <property type="match status" value="1"/>
</dbReference>
<feature type="non-terminal residue" evidence="1">
    <location>
        <position position="1"/>
    </location>
</feature>
<dbReference type="Gene3D" id="3.60.10.10">
    <property type="entry name" value="Endonuclease/exonuclease/phosphatase"/>
    <property type="match status" value="1"/>
</dbReference>
<dbReference type="InterPro" id="IPR036691">
    <property type="entry name" value="Endo/exonu/phosph_ase_sf"/>
</dbReference>
<gene>
    <name evidence="1" type="ORF">JBS370_LOCUS40628</name>
</gene>
<feature type="non-terminal residue" evidence="1">
    <location>
        <position position="208"/>
    </location>
</feature>
<evidence type="ECO:0000313" key="2">
    <source>
        <dbReference type="Proteomes" id="UP000663836"/>
    </source>
</evidence>
<dbReference type="EMBL" id="CAJOBD010037839">
    <property type="protein sequence ID" value="CAF4308249.1"/>
    <property type="molecule type" value="Genomic_DNA"/>
</dbReference>
<comment type="caution">
    <text evidence="1">The sequence shown here is derived from an EMBL/GenBank/DDBJ whole genome shotgun (WGS) entry which is preliminary data.</text>
</comment>
<organism evidence="1 2">
    <name type="scientific">Rotaria sordida</name>
    <dbReference type="NCBI Taxonomy" id="392033"/>
    <lineage>
        <taxon>Eukaryota</taxon>
        <taxon>Metazoa</taxon>
        <taxon>Spiralia</taxon>
        <taxon>Gnathifera</taxon>
        <taxon>Rotifera</taxon>
        <taxon>Eurotatoria</taxon>
        <taxon>Bdelloidea</taxon>
        <taxon>Philodinida</taxon>
        <taxon>Philodinidae</taxon>
        <taxon>Rotaria</taxon>
    </lineage>
</organism>
<sequence>EDEYRKTMAQVPIRLGWAATVHKVQGATIKGVVIDLKKFNQPGQGYVSFTRPTNSDELFLTELRDEAFFCDERIEESVIKMRKMLYQYAPIEEKALFRLGFHNVEGLEAHYDDIKNHNWYKTCNIICINETWLKSTNCQYDLEGFTLLVQNRSNSYNNPSLCERDRGGVGIFIRNDTNFEVVNLPCCDVESLTIKSQILNKICFITTV</sequence>
<proteinExistence type="predicted"/>